<dbReference type="PANTHER" id="PTHR36917:SF1">
    <property type="entry name" value="INNER MEMBRANE-SPANNING PROTEIN YCIB"/>
    <property type="match status" value="1"/>
</dbReference>
<dbReference type="GO" id="GO:0005886">
    <property type="term" value="C:plasma membrane"/>
    <property type="evidence" value="ECO:0007669"/>
    <property type="project" value="UniProtKB-SubCell"/>
</dbReference>
<evidence type="ECO:0000256" key="3">
    <source>
        <dbReference type="ARBA" id="ARBA00022989"/>
    </source>
</evidence>
<dbReference type="KEGG" id="rmb:K529_004380"/>
<comment type="similarity">
    <text evidence="5">Belongs to the YciB family.</text>
</comment>
<dbReference type="OrthoDB" id="9788219at2"/>
<proteinExistence type="inferred from homology"/>
<dbReference type="GeneID" id="28249042"/>
<dbReference type="PANTHER" id="PTHR36917">
    <property type="entry name" value="INTRACELLULAR SEPTATION PROTEIN A-RELATED"/>
    <property type="match status" value="1"/>
</dbReference>
<gene>
    <name evidence="5" type="primary">yciB</name>
    <name evidence="6" type="ORF">K529_004380</name>
</gene>
<evidence type="ECO:0000256" key="5">
    <source>
        <dbReference type="HAMAP-Rule" id="MF_00189"/>
    </source>
</evidence>
<keyword evidence="4 5" id="KW-0472">Membrane</keyword>
<evidence type="ECO:0000256" key="2">
    <source>
        <dbReference type="ARBA" id="ARBA00022692"/>
    </source>
</evidence>
<reference evidence="6 7" key="1">
    <citation type="journal article" date="2016" name="ISME J.">
        <title>Global occurrence and heterogeneity of the Roseobacter-clade species Ruegeria mobilis.</title>
        <authorList>
            <person name="Sonnenschein E."/>
            <person name="Gram L."/>
        </authorList>
    </citation>
    <scope>NUCLEOTIDE SEQUENCE [LARGE SCALE GENOMIC DNA]</scope>
    <source>
        <strain evidence="6 7">F1926</strain>
    </source>
</reference>
<organism evidence="6 7">
    <name type="scientific">Tritonibacter mobilis F1926</name>
    <dbReference type="NCBI Taxonomy" id="1265309"/>
    <lineage>
        <taxon>Bacteria</taxon>
        <taxon>Pseudomonadati</taxon>
        <taxon>Pseudomonadota</taxon>
        <taxon>Alphaproteobacteria</taxon>
        <taxon>Rhodobacterales</taxon>
        <taxon>Paracoccaceae</taxon>
        <taxon>Tritonibacter</taxon>
    </lineage>
</organism>
<feature type="transmembrane region" description="Helical" evidence="5">
    <location>
        <begin position="112"/>
        <end position="132"/>
    </location>
</feature>
<feature type="transmembrane region" description="Helical" evidence="5">
    <location>
        <begin position="84"/>
        <end position="100"/>
    </location>
</feature>
<feature type="transmembrane region" description="Helical" evidence="5">
    <location>
        <begin position="51"/>
        <end position="72"/>
    </location>
</feature>
<protein>
    <recommendedName>
        <fullName evidence="5">Inner membrane-spanning protein YciB</fullName>
    </recommendedName>
</protein>
<dbReference type="Proteomes" id="UP000013243">
    <property type="component" value="Chromosome"/>
</dbReference>
<accession>A0A1B1A0F4</accession>
<evidence type="ECO:0000256" key="4">
    <source>
        <dbReference type="ARBA" id="ARBA00023136"/>
    </source>
</evidence>
<dbReference type="STRING" id="1265309.K529_004380"/>
<keyword evidence="5" id="KW-0997">Cell inner membrane</keyword>
<comment type="function">
    <text evidence="5">Plays a role in cell envelope biogenesis, maintenance of cell envelope integrity and membrane homeostasis.</text>
</comment>
<dbReference type="HAMAP" id="MF_00189">
    <property type="entry name" value="YciB"/>
    <property type="match status" value="1"/>
</dbReference>
<keyword evidence="3 5" id="KW-1133">Transmembrane helix</keyword>
<dbReference type="InterPro" id="IPR006008">
    <property type="entry name" value="YciB"/>
</dbReference>
<evidence type="ECO:0000313" key="6">
    <source>
        <dbReference type="EMBL" id="ANP39996.1"/>
    </source>
</evidence>
<comment type="subcellular location">
    <subcellularLocation>
        <location evidence="5">Cell inner membrane</location>
        <topology evidence="5">Multi-pass membrane protein</topology>
    </subcellularLocation>
</comment>
<evidence type="ECO:0000313" key="7">
    <source>
        <dbReference type="Proteomes" id="UP000013243"/>
    </source>
</evidence>
<evidence type="ECO:0000256" key="1">
    <source>
        <dbReference type="ARBA" id="ARBA00022475"/>
    </source>
</evidence>
<feature type="transmembrane region" description="Helical" evidence="5">
    <location>
        <begin position="23"/>
        <end position="39"/>
    </location>
</feature>
<name>A0A1B1A0F4_9RHOB</name>
<feature type="transmembrane region" description="Helical" evidence="5">
    <location>
        <begin position="178"/>
        <end position="195"/>
    </location>
</feature>
<feature type="transmembrane region" description="Helical" evidence="5">
    <location>
        <begin position="153"/>
        <end position="172"/>
    </location>
</feature>
<dbReference type="RefSeq" id="WP_005620247.1">
    <property type="nucleotide sequence ID" value="NZ_CP015230.1"/>
</dbReference>
<dbReference type="EMBL" id="CP015230">
    <property type="protein sequence ID" value="ANP39996.1"/>
    <property type="molecule type" value="Genomic_DNA"/>
</dbReference>
<sequence length="212" mass="24258">MSEQTSDTPTGEERKISPLVKNLLEFGPVVLFFIAYLKLKDQVFEIGGTSYEGFIIVTAGFVPLMVLSTLILWKLTGKLSKMQVMTLVVIVVFGGLSVWFNDERFFKMKPTMIYLLFGGLLGIGLLRGQSYLRVVMEEMMPLQDEGWMILTRRLCAFFFGLAVANEVIWRMMSTETWVYFKTFGLTAAMFLFFMTQAKLFQTYGIEEESEAE</sequence>
<keyword evidence="1 5" id="KW-1003">Cell membrane</keyword>
<keyword evidence="2 5" id="KW-0812">Transmembrane</keyword>
<dbReference type="Pfam" id="PF04279">
    <property type="entry name" value="IspA"/>
    <property type="match status" value="1"/>
</dbReference>
<dbReference type="AlphaFoldDB" id="A0A1B1A0F4"/>